<organism evidence="6 7">
    <name type="scientific">Oopsacas minuta</name>
    <dbReference type="NCBI Taxonomy" id="111878"/>
    <lineage>
        <taxon>Eukaryota</taxon>
        <taxon>Metazoa</taxon>
        <taxon>Porifera</taxon>
        <taxon>Hexactinellida</taxon>
        <taxon>Hexasterophora</taxon>
        <taxon>Lyssacinosida</taxon>
        <taxon>Leucopsacidae</taxon>
        <taxon>Oopsacas</taxon>
    </lineage>
</organism>
<evidence type="ECO:0000256" key="1">
    <source>
        <dbReference type="ARBA" id="ARBA00022723"/>
    </source>
</evidence>
<accession>A0AAV7JTQ7</accession>
<dbReference type="GO" id="GO:0005737">
    <property type="term" value="C:cytoplasm"/>
    <property type="evidence" value="ECO:0007669"/>
    <property type="project" value="TreeGrafter"/>
</dbReference>
<comment type="caution">
    <text evidence="6">The sequence shown here is derived from an EMBL/GenBank/DDBJ whole genome shotgun (WGS) entry which is preliminary data.</text>
</comment>
<dbReference type="Pfam" id="PF01753">
    <property type="entry name" value="zf-MYND"/>
    <property type="match status" value="1"/>
</dbReference>
<evidence type="ECO:0000256" key="2">
    <source>
        <dbReference type="ARBA" id="ARBA00022771"/>
    </source>
</evidence>
<evidence type="ECO:0000313" key="6">
    <source>
        <dbReference type="EMBL" id="KAI6652304.1"/>
    </source>
</evidence>
<proteinExistence type="predicted"/>
<evidence type="ECO:0000313" key="7">
    <source>
        <dbReference type="Proteomes" id="UP001165289"/>
    </source>
</evidence>
<dbReference type="EMBL" id="JAKMXF010000299">
    <property type="protein sequence ID" value="KAI6652304.1"/>
    <property type="molecule type" value="Genomic_DNA"/>
</dbReference>
<dbReference type="PANTHER" id="PTHR13244:SF7">
    <property type="entry name" value="ZINC FINGER MYND DOMAIN-CONTAINING PROTEIN 10"/>
    <property type="match status" value="1"/>
</dbReference>
<gene>
    <name evidence="6" type="ORF">LOD99_7319</name>
</gene>
<dbReference type="SUPFAM" id="SSF144232">
    <property type="entry name" value="HIT/MYND zinc finger-like"/>
    <property type="match status" value="1"/>
</dbReference>
<evidence type="ECO:0000259" key="5">
    <source>
        <dbReference type="PROSITE" id="PS50865"/>
    </source>
</evidence>
<evidence type="ECO:0000256" key="4">
    <source>
        <dbReference type="PROSITE-ProRule" id="PRU00134"/>
    </source>
</evidence>
<feature type="domain" description="MYND-type" evidence="5">
    <location>
        <begin position="420"/>
        <end position="456"/>
    </location>
</feature>
<dbReference type="InterPro" id="IPR052298">
    <property type="entry name" value="ZMYND10"/>
</dbReference>
<dbReference type="PROSITE" id="PS01360">
    <property type="entry name" value="ZF_MYND_1"/>
    <property type="match status" value="1"/>
</dbReference>
<evidence type="ECO:0000256" key="3">
    <source>
        <dbReference type="ARBA" id="ARBA00022833"/>
    </source>
</evidence>
<keyword evidence="1" id="KW-0479">Metal-binding</keyword>
<dbReference type="PROSITE" id="PS50865">
    <property type="entry name" value="ZF_MYND_2"/>
    <property type="match status" value="1"/>
</dbReference>
<dbReference type="PANTHER" id="PTHR13244">
    <property type="entry name" value="ZINC FINGER MYND DOMAIN CONTAINING PROTEIN 10"/>
    <property type="match status" value="1"/>
</dbReference>
<dbReference type="Gene3D" id="6.10.140.2220">
    <property type="match status" value="1"/>
</dbReference>
<dbReference type="Proteomes" id="UP001165289">
    <property type="component" value="Unassembled WGS sequence"/>
</dbReference>
<dbReference type="InterPro" id="IPR002893">
    <property type="entry name" value="Znf_MYND"/>
</dbReference>
<keyword evidence="7" id="KW-1185">Reference proteome</keyword>
<sequence>MATSSIDNTTNPANKLLENVLFPNEAEVMVESLKMTSLEEIGTRPWFQQHEHIEKLNIQAIVNTKLETDEFVKEYLITHDKIPLLVHELLLVEIWKDKIFPIYLQEDFEPKVSFPCYLILYHEATLINLLETILFYKETCEVLAEVALDLIEYCNRKIVSLLADIQKYHEEFKAVYDNLQQADALKQALEKEDLMLELSGQDRNMKFQIITHCVTILRHLVYNLDSLPLGASRMILNTIDLPLQMVEMIEKQPWTRKEKEKVLKYWDGKWHIVPSEDRIKLTKTETQLWLIILQLLLAPECQSRYEYNDFKKNSILRLRSHIPEYLIDQLPSLVDLQRYLHNLSIMNPPPAKKDIIIEADHNLREALLSQNNGKFKKIGEKQKKAIFFPSKEDLKYQADKFVETYDLNVIQTLSEGKPTCANCGAEAEHRCSRCKNEWYCSRQCQVDSWKGHKEICSLLADRPKE</sequence>
<keyword evidence="2 4" id="KW-0863">Zinc-finger</keyword>
<name>A0AAV7JTQ7_9METZ</name>
<dbReference type="GO" id="GO:0008270">
    <property type="term" value="F:zinc ion binding"/>
    <property type="evidence" value="ECO:0007669"/>
    <property type="project" value="UniProtKB-KW"/>
</dbReference>
<keyword evidence="3" id="KW-0862">Zinc</keyword>
<dbReference type="AlphaFoldDB" id="A0AAV7JTQ7"/>
<protein>
    <submittedName>
        <fullName evidence="6">Zinc finger MYND domain-containing protein 10-like</fullName>
    </submittedName>
</protein>
<reference evidence="6 7" key="1">
    <citation type="journal article" date="2023" name="BMC Biol.">
        <title>The compact genome of the sponge Oopsacas minuta (Hexactinellida) is lacking key metazoan core genes.</title>
        <authorList>
            <person name="Santini S."/>
            <person name="Schenkelaars Q."/>
            <person name="Jourda C."/>
            <person name="Duchesne M."/>
            <person name="Belahbib H."/>
            <person name="Rocher C."/>
            <person name="Selva M."/>
            <person name="Riesgo A."/>
            <person name="Vervoort M."/>
            <person name="Leys S.P."/>
            <person name="Kodjabachian L."/>
            <person name="Le Bivic A."/>
            <person name="Borchiellini C."/>
            <person name="Claverie J.M."/>
            <person name="Renard E."/>
        </authorList>
    </citation>
    <scope>NUCLEOTIDE SEQUENCE [LARGE SCALE GENOMIC DNA]</scope>
    <source>
        <strain evidence="6">SPO-2</strain>
    </source>
</reference>